<feature type="signal peptide" evidence="1">
    <location>
        <begin position="1"/>
        <end position="22"/>
    </location>
</feature>
<sequence>MLPSPVMRWSLLFLLLASVAVAKPKDKSAEALGVMEQFFGGQLSVNAAVNRIRYLGAENFASHELVLATRRNGDARTRERYLEMLSALEVRHQDVENTFLDALKRDSIGEVMVASTGLGRLKSPGAVKPLVGLLGHKMVGVRREAARALGLIGKPEASAPLMKAASTEQELELKVLMLQSAGRAGDRKQAPALEALLKDDSETTRMAAAQGLCAMGTPSCAKFAGRLLASADKNERMQGVMLFEGAPAKAASGALAPMLKDTDDKVRSRAARILAQGGDASKIDWLIIESSKASGEKRLTYEDEIEKLRVTDEQRQAVSKKAGLQ</sequence>
<dbReference type="PANTHER" id="PTHR12697:SF38">
    <property type="entry name" value="PBS LYASE HEAT DOMAIN PROTEIN REPEAT-CONTAINING PROTEIN"/>
    <property type="match status" value="1"/>
</dbReference>
<dbReference type="Pfam" id="PF13646">
    <property type="entry name" value="HEAT_2"/>
    <property type="match status" value="1"/>
</dbReference>
<gene>
    <name evidence="2" type="ORF">DI536_27215</name>
</gene>
<name>A0A2W5T3X2_9BACT</name>
<dbReference type="EMBL" id="QFQP01000030">
    <property type="protein sequence ID" value="PZR07563.1"/>
    <property type="molecule type" value="Genomic_DNA"/>
</dbReference>
<reference evidence="2 3" key="1">
    <citation type="submission" date="2017-08" db="EMBL/GenBank/DDBJ databases">
        <title>Infants hospitalized years apart are colonized by the same room-sourced microbial strains.</title>
        <authorList>
            <person name="Brooks B."/>
            <person name="Olm M.R."/>
            <person name="Firek B.A."/>
            <person name="Baker R."/>
            <person name="Thomas B.C."/>
            <person name="Morowitz M.J."/>
            <person name="Banfield J.F."/>
        </authorList>
    </citation>
    <scope>NUCLEOTIDE SEQUENCE [LARGE SCALE GENOMIC DNA]</scope>
    <source>
        <strain evidence="2">S2_003_000_R2_14</strain>
    </source>
</reference>
<dbReference type="SMART" id="SM00567">
    <property type="entry name" value="EZ_HEAT"/>
    <property type="match status" value="3"/>
</dbReference>
<keyword evidence="2" id="KW-0456">Lyase</keyword>
<dbReference type="Proteomes" id="UP000249061">
    <property type="component" value="Unassembled WGS sequence"/>
</dbReference>
<dbReference type="PANTHER" id="PTHR12697">
    <property type="entry name" value="PBS LYASE HEAT-LIKE PROTEIN"/>
    <property type="match status" value="1"/>
</dbReference>
<dbReference type="Gene3D" id="1.25.10.10">
    <property type="entry name" value="Leucine-rich Repeat Variant"/>
    <property type="match status" value="2"/>
</dbReference>
<comment type="caution">
    <text evidence="2">The sequence shown here is derived from an EMBL/GenBank/DDBJ whole genome shotgun (WGS) entry which is preliminary data.</text>
</comment>
<organism evidence="2 3">
    <name type="scientific">Archangium gephyra</name>
    <dbReference type="NCBI Taxonomy" id="48"/>
    <lineage>
        <taxon>Bacteria</taxon>
        <taxon>Pseudomonadati</taxon>
        <taxon>Myxococcota</taxon>
        <taxon>Myxococcia</taxon>
        <taxon>Myxococcales</taxon>
        <taxon>Cystobacterineae</taxon>
        <taxon>Archangiaceae</taxon>
        <taxon>Archangium</taxon>
    </lineage>
</organism>
<dbReference type="AlphaFoldDB" id="A0A2W5T3X2"/>
<evidence type="ECO:0000313" key="3">
    <source>
        <dbReference type="Proteomes" id="UP000249061"/>
    </source>
</evidence>
<keyword evidence="1" id="KW-0732">Signal</keyword>
<dbReference type="InterPro" id="IPR004155">
    <property type="entry name" value="PBS_lyase_HEAT"/>
</dbReference>
<dbReference type="SUPFAM" id="SSF48371">
    <property type="entry name" value="ARM repeat"/>
    <property type="match status" value="1"/>
</dbReference>
<protein>
    <submittedName>
        <fullName evidence="2">PBS lyase</fullName>
    </submittedName>
</protein>
<dbReference type="InterPro" id="IPR011989">
    <property type="entry name" value="ARM-like"/>
</dbReference>
<dbReference type="GO" id="GO:0016491">
    <property type="term" value="F:oxidoreductase activity"/>
    <property type="evidence" value="ECO:0007669"/>
    <property type="project" value="TreeGrafter"/>
</dbReference>
<evidence type="ECO:0000313" key="2">
    <source>
        <dbReference type="EMBL" id="PZR07563.1"/>
    </source>
</evidence>
<feature type="chain" id="PRO_5015839619" evidence="1">
    <location>
        <begin position="23"/>
        <end position="325"/>
    </location>
</feature>
<proteinExistence type="predicted"/>
<dbReference type="InterPro" id="IPR016024">
    <property type="entry name" value="ARM-type_fold"/>
</dbReference>
<dbReference type="GO" id="GO:0016829">
    <property type="term" value="F:lyase activity"/>
    <property type="evidence" value="ECO:0007669"/>
    <property type="project" value="UniProtKB-KW"/>
</dbReference>
<accession>A0A2W5T3X2</accession>
<evidence type="ECO:0000256" key="1">
    <source>
        <dbReference type="SAM" id="SignalP"/>
    </source>
</evidence>